<dbReference type="InterPro" id="IPR044068">
    <property type="entry name" value="CB"/>
</dbReference>
<keyword evidence="10" id="KW-0131">Cell cycle</keyword>
<dbReference type="GO" id="GO:0051301">
    <property type="term" value="P:cell division"/>
    <property type="evidence" value="ECO:0007669"/>
    <property type="project" value="UniProtKB-KW"/>
</dbReference>
<dbReference type="GO" id="GO:0007059">
    <property type="term" value="P:chromosome segregation"/>
    <property type="evidence" value="ECO:0007669"/>
    <property type="project" value="UniProtKB-KW"/>
</dbReference>
<evidence type="ECO:0000256" key="4">
    <source>
        <dbReference type="ARBA" id="ARBA00022490"/>
    </source>
</evidence>
<name>A0A6J6GFJ7_9ZZZZ</name>
<feature type="domain" description="Tyr recombinase" evidence="11">
    <location>
        <begin position="113"/>
        <end position="301"/>
    </location>
</feature>
<sequence length="313" mass="34320">MSAMIPDVVPLEVEEFLGWLAAERGRSANTLAAYRRDLTGYCAWLGEQATDVQRVVPADVDRFVDHRRAGGVAASSLARQMAAIRTFHRFMVSESHRVDDPTVDFEGVKVPAGIPKPLSEEEVESLIAAVVGDDPVSRRDRALLELLYATGARISELCGLSLGDIDLEAGMIRLYGKGSKERLVPVGSLAREAVHRWLTDGRDSLSPARWARRGDADAVFLNTRGGRLGRQAAYAIVVRHGERAGLTSHLSPHVLRHSCATHMLDHGADLRIVQEMLGHASISTTQVYTRVSQERLFDQYRSAHPRAAVGRGT</sequence>
<keyword evidence="4" id="KW-0963">Cytoplasm</keyword>
<dbReference type="GO" id="GO:0009009">
    <property type="term" value="F:site-specific recombinase activity"/>
    <property type="evidence" value="ECO:0007669"/>
    <property type="project" value="InterPro"/>
</dbReference>
<dbReference type="InterPro" id="IPR013762">
    <property type="entry name" value="Integrase-like_cat_sf"/>
</dbReference>
<keyword evidence="7" id="KW-0229">DNA integration</keyword>
<dbReference type="PANTHER" id="PTHR30349:SF81">
    <property type="entry name" value="TYROSINE RECOMBINASE XERC"/>
    <property type="match status" value="1"/>
</dbReference>
<evidence type="ECO:0000256" key="6">
    <source>
        <dbReference type="ARBA" id="ARBA00022829"/>
    </source>
</evidence>
<dbReference type="GO" id="GO:0006310">
    <property type="term" value="P:DNA recombination"/>
    <property type="evidence" value="ECO:0007669"/>
    <property type="project" value="UniProtKB-KW"/>
</dbReference>
<accession>A0A6J6GFJ7</accession>
<dbReference type="InterPro" id="IPR002104">
    <property type="entry name" value="Integrase_catalytic"/>
</dbReference>
<dbReference type="EMBL" id="CAEZTS010000281">
    <property type="protein sequence ID" value="CAB4599050.1"/>
    <property type="molecule type" value="Genomic_DNA"/>
</dbReference>
<keyword evidence="8" id="KW-0238">DNA-binding</keyword>
<dbReference type="InterPro" id="IPR004107">
    <property type="entry name" value="Integrase_SAM-like_N"/>
</dbReference>
<evidence type="ECO:0000256" key="10">
    <source>
        <dbReference type="ARBA" id="ARBA00023306"/>
    </source>
</evidence>
<dbReference type="PANTHER" id="PTHR30349">
    <property type="entry name" value="PHAGE INTEGRASE-RELATED"/>
    <property type="match status" value="1"/>
</dbReference>
<dbReference type="Gene3D" id="1.10.150.130">
    <property type="match status" value="1"/>
</dbReference>
<evidence type="ECO:0000256" key="5">
    <source>
        <dbReference type="ARBA" id="ARBA00022618"/>
    </source>
</evidence>
<dbReference type="CDD" id="cd00798">
    <property type="entry name" value="INT_XerDC_C"/>
    <property type="match status" value="1"/>
</dbReference>
<dbReference type="InterPro" id="IPR010998">
    <property type="entry name" value="Integrase_recombinase_N"/>
</dbReference>
<proteinExistence type="inferred from homology"/>
<evidence type="ECO:0000259" key="11">
    <source>
        <dbReference type="PROSITE" id="PS51898"/>
    </source>
</evidence>
<dbReference type="InterPro" id="IPR011010">
    <property type="entry name" value="DNA_brk_join_enz"/>
</dbReference>
<dbReference type="PROSITE" id="PS51898">
    <property type="entry name" value="TYR_RECOMBINASE"/>
    <property type="match status" value="1"/>
</dbReference>
<evidence type="ECO:0000313" key="13">
    <source>
        <dbReference type="EMBL" id="CAB4599050.1"/>
    </source>
</evidence>
<comment type="similarity">
    <text evidence="2">Belongs to the 'phage' integrase family. XerD subfamily.</text>
</comment>
<dbReference type="GO" id="GO:0003677">
    <property type="term" value="F:DNA binding"/>
    <property type="evidence" value="ECO:0007669"/>
    <property type="project" value="UniProtKB-KW"/>
</dbReference>
<dbReference type="Pfam" id="PF00589">
    <property type="entry name" value="Phage_integrase"/>
    <property type="match status" value="1"/>
</dbReference>
<dbReference type="SUPFAM" id="SSF56349">
    <property type="entry name" value="DNA breaking-rejoining enzymes"/>
    <property type="match status" value="1"/>
</dbReference>
<dbReference type="GO" id="GO:0005737">
    <property type="term" value="C:cytoplasm"/>
    <property type="evidence" value="ECO:0007669"/>
    <property type="project" value="UniProtKB-SubCell"/>
</dbReference>
<keyword evidence="6" id="KW-0159">Chromosome partition</keyword>
<dbReference type="PROSITE" id="PS51900">
    <property type="entry name" value="CB"/>
    <property type="match status" value="1"/>
</dbReference>
<dbReference type="Gene3D" id="1.10.443.10">
    <property type="entry name" value="Intergrase catalytic core"/>
    <property type="match status" value="1"/>
</dbReference>
<dbReference type="InterPro" id="IPR050090">
    <property type="entry name" value="Tyrosine_recombinase_XerCD"/>
</dbReference>
<evidence type="ECO:0000259" key="12">
    <source>
        <dbReference type="PROSITE" id="PS51900"/>
    </source>
</evidence>
<dbReference type="InterPro" id="IPR023009">
    <property type="entry name" value="Tyrosine_recombinase_XerC/XerD"/>
</dbReference>
<dbReference type="Pfam" id="PF02899">
    <property type="entry name" value="Phage_int_SAM_1"/>
    <property type="match status" value="1"/>
</dbReference>
<evidence type="ECO:0000256" key="8">
    <source>
        <dbReference type="ARBA" id="ARBA00023125"/>
    </source>
</evidence>
<evidence type="ECO:0000256" key="1">
    <source>
        <dbReference type="ARBA" id="ARBA00004496"/>
    </source>
</evidence>
<evidence type="ECO:0000256" key="9">
    <source>
        <dbReference type="ARBA" id="ARBA00023172"/>
    </source>
</evidence>
<keyword evidence="9" id="KW-0233">DNA recombination</keyword>
<dbReference type="InterPro" id="IPR011932">
    <property type="entry name" value="Recomb_XerD"/>
</dbReference>
<evidence type="ECO:0000256" key="7">
    <source>
        <dbReference type="ARBA" id="ARBA00022908"/>
    </source>
</evidence>
<dbReference type="NCBIfam" id="TIGR02225">
    <property type="entry name" value="recomb_XerD"/>
    <property type="match status" value="1"/>
</dbReference>
<evidence type="ECO:0000256" key="2">
    <source>
        <dbReference type="ARBA" id="ARBA00010450"/>
    </source>
</evidence>
<feature type="domain" description="Core-binding (CB)" evidence="12">
    <location>
        <begin position="7"/>
        <end position="92"/>
    </location>
</feature>
<keyword evidence="5" id="KW-0132">Cell division</keyword>
<dbReference type="HAMAP" id="MF_01808">
    <property type="entry name" value="Recomb_XerC_XerD"/>
    <property type="match status" value="1"/>
</dbReference>
<reference evidence="13" key="1">
    <citation type="submission" date="2020-05" db="EMBL/GenBank/DDBJ databases">
        <authorList>
            <person name="Chiriac C."/>
            <person name="Salcher M."/>
            <person name="Ghai R."/>
            <person name="Kavagutti S V."/>
        </authorList>
    </citation>
    <scope>NUCLEOTIDE SEQUENCE</scope>
</reference>
<evidence type="ECO:0000256" key="3">
    <source>
        <dbReference type="ARBA" id="ARBA00015810"/>
    </source>
</evidence>
<protein>
    <recommendedName>
        <fullName evidence="3">Tyrosine recombinase XerD</fullName>
    </recommendedName>
</protein>
<comment type="subcellular location">
    <subcellularLocation>
        <location evidence="1">Cytoplasm</location>
    </subcellularLocation>
</comment>
<dbReference type="NCBIfam" id="NF001399">
    <property type="entry name" value="PRK00283.1"/>
    <property type="match status" value="1"/>
</dbReference>
<organism evidence="13">
    <name type="scientific">freshwater metagenome</name>
    <dbReference type="NCBI Taxonomy" id="449393"/>
    <lineage>
        <taxon>unclassified sequences</taxon>
        <taxon>metagenomes</taxon>
        <taxon>ecological metagenomes</taxon>
    </lineage>
</organism>
<gene>
    <name evidence="13" type="ORF">UFOPK1722_02088</name>
</gene>
<dbReference type="AlphaFoldDB" id="A0A6J6GFJ7"/>
<dbReference type="SUPFAM" id="SSF47823">
    <property type="entry name" value="lambda integrase-like, N-terminal domain"/>
    <property type="match status" value="1"/>
</dbReference>